<gene>
    <name evidence="2" type="ORF">D1010_06500</name>
</gene>
<protein>
    <submittedName>
        <fullName evidence="2">Uncharacterized protein</fullName>
    </submittedName>
</protein>
<dbReference type="EMBL" id="CP045143">
    <property type="protein sequence ID" value="QFR23083.1"/>
    <property type="molecule type" value="Genomic_DNA"/>
</dbReference>
<name>A0A5P8M3Q7_9LACO</name>
<organism evidence="2 3">
    <name type="scientific">Schleiferilactobacillus harbinensis</name>
    <dbReference type="NCBI Taxonomy" id="304207"/>
    <lineage>
        <taxon>Bacteria</taxon>
        <taxon>Bacillati</taxon>
        <taxon>Bacillota</taxon>
        <taxon>Bacilli</taxon>
        <taxon>Lactobacillales</taxon>
        <taxon>Lactobacillaceae</taxon>
        <taxon>Schleiferilactobacillus</taxon>
    </lineage>
</organism>
<sequence>MLEIKVTGSNKKELINGLETLLAAFNDGPASWDPKPAPAPEAESKPEPKAEPKKKAAPKPEPDPAEEAPKGHQEKPEPDNTSSYYTLPQIRAIATDLIHKEGGREKLKSILKNFGVAKLPELDPKDFAWFADQATQELK</sequence>
<evidence type="ECO:0000313" key="2">
    <source>
        <dbReference type="EMBL" id="QFR23083.1"/>
    </source>
</evidence>
<dbReference type="RefSeq" id="WP_152260509.1">
    <property type="nucleotide sequence ID" value="NZ_CP045143.1"/>
</dbReference>
<proteinExistence type="predicted"/>
<reference evidence="2 3" key="1">
    <citation type="submission" date="2019-10" db="EMBL/GenBank/DDBJ databases">
        <title>The completed genome of Lactobacillus harbinensis M1.</title>
        <authorList>
            <person name="Zheng Y."/>
        </authorList>
    </citation>
    <scope>NUCLEOTIDE SEQUENCE [LARGE SCALE GENOMIC DNA]</scope>
    <source>
        <strain evidence="2 3">M1</strain>
    </source>
</reference>
<evidence type="ECO:0000256" key="1">
    <source>
        <dbReference type="SAM" id="MobiDB-lite"/>
    </source>
</evidence>
<feature type="region of interest" description="Disordered" evidence="1">
    <location>
        <begin position="26"/>
        <end position="86"/>
    </location>
</feature>
<evidence type="ECO:0000313" key="3">
    <source>
        <dbReference type="Proteomes" id="UP000326779"/>
    </source>
</evidence>
<feature type="compositionally biased region" description="Basic and acidic residues" evidence="1">
    <location>
        <begin position="42"/>
        <end position="78"/>
    </location>
</feature>
<dbReference type="KEGG" id="lhb:D1010_06500"/>
<dbReference type="Proteomes" id="UP000326779">
    <property type="component" value="Chromosome"/>
</dbReference>
<dbReference type="AlphaFoldDB" id="A0A5P8M3Q7"/>
<accession>A0A5P8M3Q7</accession>